<dbReference type="PROSITE" id="PS50001">
    <property type="entry name" value="SH2"/>
    <property type="match status" value="1"/>
</dbReference>
<evidence type="ECO:0000313" key="5">
    <source>
        <dbReference type="Proteomes" id="UP001396334"/>
    </source>
</evidence>
<proteinExistence type="predicted"/>
<protein>
    <recommendedName>
        <fullName evidence="3">SH2 domain-containing protein</fullName>
    </recommendedName>
</protein>
<comment type="caution">
    <text evidence="4">The sequence shown here is derived from an EMBL/GenBank/DDBJ whole genome shotgun (WGS) entry which is preliminary data.</text>
</comment>
<sequence>MGENNPIIGDKDYILLKDFKVETEVDEEKGFVLCFWVFIFGSNAFPATILKQVYAEANSSSPLLVLNEKTLMLLPLTCLHNEAPGLRNTDLTLMLIFSNVASILLLYPDFELLWKIAGCQDYMAQENFEKMWCWLYPVAFTLSSDRIKAMWNSTSPKWIEGFITKEEAELSLQGPRGLQEPGTFILRFPTSRSWPHPDAGSLVVTYVGSDYALHNRLLSLDNLYSSEVWEMNVKVKPLQDMLLEEPELSRLGRMMRRH</sequence>
<gene>
    <name evidence="4" type="ORF">V6N11_031189</name>
</gene>
<evidence type="ECO:0000313" key="4">
    <source>
        <dbReference type="EMBL" id="KAK8492199.1"/>
    </source>
</evidence>
<dbReference type="PANTHER" id="PTHR11801">
    <property type="entry name" value="SIGNAL TRANSDUCER AND ACTIVATOR OF TRANSCRIPTION"/>
    <property type="match status" value="1"/>
</dbReference>
<reference evidence="4 5" key="1">
    <citation type="journal article" date="2024" name="G3 (Bethesda)">
        <title>Genome assembly of Hibiscus sabdariffa L. provides insights into metabolisms of medicinal natural products.</title>
        <authorList>
            <person name="Kim T."/>
        </authorList>
    </citation>
    <scope>NUCLEOTIDE SEQUENCE [LARGE SCALE GENOMIC DNA]</scope>
    <source>
        <strain evidence="4">TK-2024</strain>
        <tissue evidence="4">Old leaves</tissue>
    </source>
</reference>
<feature type="domain" description="SH2" evidence="3">
    <location>
        <begin position="158"/>
        <end position="258"/>
    </location>
</feature>
<dbReference type="InterPro" id="IPR001217">
    <property type="entry name" value="STAT"/>
</dbReference>
<dbReference type="InterPro" id="IPR036860">
    <property type="entry name" value="SH2_dom_sf"/>
</dbReference>
<evidence type="ECO:0000259" key="3">
    <source>
        <dbReference type="PROSITE" id="PS50001"/>
    </source>
</evidence>
<dbReference type="InterPro" id="IPR000980">
    <property type="entry name" value="SH2"/>
</dbReference>
<dbReference type="EMBL" id="JBBPBN010000254">
    <property type="protein sequence ID" value="KAK8492199.1"/>
    <property type="molecule type" value="Genomic_DNA"/>
</dbReference>
<evidence type="ECO:0000256" key="1">
    <source>
        <dbReference type="ARBA" id="ARBA00022999"/>
    </source>
</evidence>
<keyword evidence="1 2" id="KW-0727">SH2 domain</keyword>
<accession>A0ABR2AG74</accession>
<dbReference type="Gene3D" id="3.30.505.10">
    <property type="entry name" value="SH2 domain"/>
    <property type="match status" value="1"/>
</dbReference>
<name>A0ABR2AG74_9ROSI</name>
<organism evidence="4 5">
    <name type="scientific">Hibiscus sabdariffa</name>
    <name type="common">roselle</name>
    <dbReference type="NCBI Taxonomy" id="183260"/>
    <lineage>
        <taxon>Eukaryota</taxon>
        <taxon>Viridiplantae</taxon>
        <taxon>Streptophyta</taxon>
        <taxon>Embryophyta</taxon>
        <taxon>Tracheophyta</taxon>
        <taxon>Spermatophyta</taxon>
        <taxon>Magnoliopsida</taxon>
        <taxon>eudicotyledons</taxon>
        <taxon>Gunneridae</taxon>
        <taxon>Pentapetalae</taxon>
        <taxon>rosids</taxon>
        <taxon>malvids</taxon>
        <taxon>Malvales</taxon>
        <taxon>Malvaceae</taxon>
        <taxon>Malvoideae</taxon>
        <taxon>Hibiscus</taxon>
    </lineage>
</organism>
<evidence type="ECO:0000256" key="2">
    <source>
        <dbReference type="PROSITE-ProRule" id="PRU00191"/>
    </source>
</evidence>
<dbReference type="SUPFAM" id="SSF55550">
    <property type="entry name" value="SH2 domain"/>
    <property type="match status" value="1"/>
</dbReference>
<dbReference type="Proteomes" id="UP001396334">
    <property type="component" value="Unassembled WGS sequence"/>
</dbReference>
<keyword evidence="5" id="KW-1185">Reference proteome</keyword>